<organism evidence="1 2">
    <name type="scientific">Methanomethylophilus alvi (strain Mx1201)</name>
    <dbReference type="NCBI Taxonomy" id="1236689"/>
    <lineage>
        <taxon>Archaea</taxon>
        <taxon>Methanobacteriati</taxon>
        <taxon>Thermoplasmatota</taxon>
        <taxon>Thermoplasmata</taxon>
        <taxon>Methanomassiliicoccales</taxon>
        <taxon>Methanomethylophilaceae</taxon>
        <taxon>Methanomethylophilus</taxon>
    </lineage>
</organism>
<dbReference type="KEGG" id="max:MMALV_12800"/>
<keyword evidence="2" id="KW-1185">Reference proteome</keyword>
<dbReference type="GeneID" id="55637728"/>
<sequence>MPLGGESGAPRLTLSACTGTVPAGGETIFMITIKCRKGGIQITIKTNRVKIVIRLP</sequence>
<accession>M9SCK0</accession>
<evidence type="ECO:0000313" key="1">
    <source>
        <dbReference type="EMBL" id="AGI86011.1"/>
    </source>
</evidence>
<name>M9SCK0_METAX</name>
<dbReference type="Proteomes" id="UP000012672">
    <property type="component" value="Chromosome"/>
</dbReference>
<dbReference type="RefSeq" id="WP_015505158.1">
    <property type="nucleotide sequence ID" value="NC_020913.1"/>
</dbReference>
<dbReference type="AlphaFoldDB" id="M9SCK0"/>
<dbReference type="InParanoid" id="M9SCK0"/>
<reference evidence="1 2" key="1">
    <citation type="journal article" date="2012" name="J. Bacteriol.">
        <title>Genome sequence of 'Candidatus Methanomethylophilus alvus' Mx1201, a methanogenic archaeon from the human gut belonging to a seventh order of methanogens.</title>
        <authorList>
            <person name="Borrel G."/>
            <person name="Harris H.M."/>
            <person name="Tottey W."/>
            <person name="Mihajlovski A."/>
            <person name="Parisot N."/>
            <person name="Peyretaillade E."/>
            <person name="Peyret P."/>
            <person name="Gribaldo S."/>
            <person name="O'Toole P.W."/>
            <person name="Brugere J.F."/>
        </authorList>
    </citation>
    <scope>NUCLEOTIDE SEQUENCE [LARGE SCALE GENOMIC DNA]</scope>
    <source>
        <strain evidence="1 2">Mx1201</strain>
    </source>
</reference>
<dbReference type="HOGENOM" id="CLU_3002953_0_0_2"/>
<gene>
    <name evidence="1" type="ORF">MMALV_12800</name>
</gene>
<proteinExistence type="predicted"/>
<evidence type="ECO:0000313" key="2">
    <source>
        <dbReference type="Proteomes" id="UP000012672"/>
    </source>
</evidence>
<protein>
    <submittedName>
        <fullName evidence="1">Uncharacterized protein</fullName>
    </submittedName>
</protein>
<dbReference type="EMBL" id="CP004049">
    <property type="protein sequence ID" value="AGI86011.1"/>
    <property type="molecule type" value="Genomic_DNA"/>
</dbReference>